<keyword evidence="2" id="KW-0812">Transmembrane</keyword>
<dbReference type="KEGG" id="tpe:Tpen_1474"/>
<evidence type="ECO:0000256" key="3">
    <source>
        <dbReference type="ARBA" id="ARBA00022989"/>
    </source>
</evidence>
<evidence type="ECO:0000256" key="1">
    <source>
        <dbReference type="ARBA" id="ARBA00004141"/>
    </source>
</evidence>
<dbReference type="PANTHER" id="PTHR43229:SF3">
    <property type="entry name" value="ABC-TYPE MULTIDRUG TRANSPORT SYSTEM, PERMEASE COMPONENT"/>
    <property type="match status" value="1"/>
</dbReference>
<dbReference type="GO" id="GO:0016020">
    <property type="term" value="C:membrane"/>
    <property type="evidence" value="ECO:0007669"/>
    <property type="project" value="UniProtKB-SubCell"/>
</dbReference>
<dbReference type="STRING" id="368408.Tpen_1474"/>
<dbReference type="RefSeq" id="WP_011753136.1">
    <property type="nucleotide sequence ID" value="NC_008698.1"/>
</dbReference>
<reference evidence="7" key="1">
    <citation type="journal article" date="2008" name="J. Bacteriol.">
        <title>Genome sequence of Thermofilum pendens reveals an exceptional loss of biosynthetic pathways without genome reduction.</title>
        <authorList>
            <person name="Anderson I."/>
            <person name="Rodriguez J."/>
            <person name="Susanti D."/>
            <person name="Porat I."/>
            <person name="Reich C."/>
            <person name="Ulrich L.E."/>
            <person name="Elkins J.G."/>
            <person name="Mavromatis K."/>
            <person name="Lykidis A."/>
            <person name="Kim E."/>
            <person name="Thompson L.S."/>
            <person name="Nolan M."/>
            <person name="Land M."/>
            <person name="Copeland A."/>
            <person name="Lapidus A."/>
            <person name="Lucas S."/>
            <person name="Detter C."/>
            <person name="Zhulin I.B."/>
            <person name="Olsen G.J."/>
            <person name="Whitman W."/>
            <person name="Mukhopadhyay B."/>
            <person name="Bristow J."/>
            <person name="Kyrpides N."/>
        </authorList>
    </citation>
    <scope>NUCLEOTIDE SEQUENCE [LARGE SCALE GENOMIC DNA]</scope>
    <source>
        <strain evidence="7">DSM 2475 / Hrk 5</strain>
    </source>
</reference>
<dbReference type="PANTHER" id="PTHR43229">
    <property type="entry name" value="NODULATION PROTEIN J"/>
    <property type="match status" value="1"/>
</dbReference>
<comment type="subcellular location">
    <subcellularLocation>
        <location evidence="1">Membrane</location>
        <topology evidence="1">Multi-pass membrane protein</topology>
    </subcellularLocation>
</comment>
<sequence>MRRSRLWRPLGVAYAELILWRRQWMWIAQDAVWTLSLPLIFYFWGGLKALKSLVVASFVATGWTVGVNLVGQTVGWQRVSRIQEALVASPLSPSDYFVGTVLGQIPYFLTEYTAFTLLALWLEVSPAGVAALYALSFASLVLGSFLSLAVVLRIKNPMNISAVTNPLVTVTIILPPVWYPLSALPEVARLPALLAPTAALAELARWVAGLGCMDPAVPLLVTFVWIAGTGVALKSALHWGLEK</sequence>
<dbReference type="HOGENOM" id="CLU_1145265_0_0_2"/>
<dbReference type="InterPro" id="IPR051784">
    <property type="entry name" value="Nod_factor_ABC_transporter"/>
</dbReference>
<evidence type="ECO:0000256" key="2">
    <source>
        <dbReference type="ARBA" id="ARBA00022692"/>
    </source>
</evidence>
<dbReference type="GO" id="GO:0140359">
    <property type="term" value="F:ABC-type transporter activity"/>
    <property type="evidence" value="ECO:0007669"/>
    <property type="project" value="InterPro"/>
</dbReference>
<feature type="domain" description="ABC-2 type transporter transmembrane" evidence="5">
    <location>
        <begin position="23"/>
        <end position="206"/>
    </location>
</feature>
<evidence type="ECO:0000313" key="6">
    <source>
        <dbReference type="EMBL" id="ABL78871.1"/>
    </source>
</evidence>
<dbReference type="Pfam" id="PF01061">
    <property type="entry name" value="ABC2_membrane"/>
    <property type="match status" value="1"/>
</dbReference>
<dbReference type="EnsemblBacteria" id="ABL78871">
    <property type="protein sequence ID" value="ABL78871"/>
    <property type="gene ID" value="Tpen_1474"/>
</dbReference>
<dbReference type="Proteomes" id="UP000000641">
    <property type="component" value="Chromosome"/>
</dbReference>
<dbReference type="EMBL" id="CP000505">
    <property type="protein sequence ID" value="ABL78871.1"/>
    <property type="molecule type" value="Genomic_DNA"/>
</dbReference>
<evidence type="ECO:0000256" key="4">
    <source>
        <dbReference type="ARBA" id="ARBA00023136"/>
    </source>
</evidence>
<proteinExistence type="predicted"/>
<dbReference type="eggNOG" id="arCOG01469">
    <property type="taxonomic scope" value="Archaea"/>
</dbReference>
<dbReference type="InterPro" id="IPR013525">
    <property type="entry name" value="ABC2_TM"/>
</dbReference>
<keyword evidence="3" id="KW-1133">Transmembrane helix</keyword>
<dbReference type="OrthoDB" id="97972at2157"/>
<name>A1S091_THEPD</name>
<dbReference type="AlphaFoldDB" id="A1S091"/>
<keyword evidence="7" id="KW-1185">Reference proteome</keyword>
<accession>A1S091</accession>
<protein>
    <submittedName>
        <fullName evidence="6">ABC-2 type transporter</fullName>
    </submittedName>
</protein>
<dbReference type="GeneID" id="4601575"/>
<keyword evidence="4" id="KW-0472">Membrane</keyword>
<gene>
    <name evidence="6" type="ordered locus">Tpen_1474</name>
</gene>
<evidence type="ECO:0000259" key="5">
    <source>
        <dbReference type="Pfam" id="PF01061"/>
    </source>
</evidence>
<evidence type="ECO:0000313" key="7">
    <source>
        <dbReference type="Proteomes" id="UP000000641"/>
    </source>
</evidence>
<organism evidence="6 7">
    <name type="scientific">Thermofilum pendens (strain DSM 2475 / Hrk 5)</name>
    <dbReference type="NCBI Taxonomy" id="368408"/>
    <lineage>
        <taxon>Archaea</taxon>
        <taxon>Thermoproteota</taxon>
        <taxon>Thermoprotei</taxon>
        <taxon>Thermofilales</taxon>
        <taxon>Thermofilaceae</taxon>
        <taxon>Thermofilum</taxon>
    </lineage>
</organism>